<reference evidence="2 3" key="1">
    <citation type="submission" date="2020-08" db="EMBL/GenBank/DDBJ databases">
        <title>Genomic Encyclopedia of Type Strains, Phase IV (KMG-IV): sequencing the most valuable type-strain genomes for metagenomic binning, comparative biology and taxonomic classification.</title>
        <authorList>
            <person name="Goeker M."/>
        </authorList>
    </citation>
    <scope>NUCLEOTIDE SEQUENCE [LARGE SCALE GENOMIC DNA]</scope>
    <source>
        <strain evidence="2 3">DSM 25024</strain>
    </source>
</reference>
<dbReference type="PROSITE" id="PS51707">
    <property type="entry name" value="CYTH"/>
    <property type="match status" value="1"/>
</dbReference>
<dbReference type="SUPFAM" id="SSF55154">
    <property type="entry name" value="CYTH-like phosphatases"/>
    <property type="match status" value="1"/>
</dbReference>
<dbReference type="InterPro" id="IPR033469">
    <property type="entry name" value="CYTH-like_dom_sf"/>
</dbReference>
<dbReference type="SMART" id="SM01118">
    <property type="entry name" value="CYTH"/>
    <property type="match status" value="1"/>
</dbReference>
<dbReference type="Pfam" id="PF01928">
    <property type="entry name" value="CYTH"/>
    <property type="match status" value="1"/>
</dbReference>
<dbReference type="OrthoDB" id="9805588at2"/>
<proteinExistence type="predicted"/>
<evidence type="ECO:0000313" key="2">
    <source>
        <dbReference type="EMBL" id="MBB3935747.1"/>
    </source>
</evidence>
<dbReference type="Proteomes" id="UP000531216">
    <property type="component" value="Unassembled WGS sequence"/>
</dbReference>
<evidence type="ECO:0000313" key="3">
    <source>
        <dbReference type="Proteomes" id="UP000531216"/>
    </source>
</evidence>
<dbReference type="PANTHER" id="PTHR40114">
    <property type="entry name" value="SLR0698 PROTEIN"/>
    <property type="match status" value="1"/>
</dbReference>
<dbReference type="RefSeq" id="WP_090960917.1">
    <property type="nucleotide sequence ID" value="NZ_CP181348.1"/>
</dbReference>
<comment type="caution">
    <text evidence="2">The sequence shown here is derived from an EMBL/GenBank/DDBJ whole genome shotgun (WGS) entry which is preliminary data.</text>
</comment>
<dbReference type="PANTHER" id="PTHR40114:SF1">
    <property type="entry name" value="SLR0698 PROTEIN"/>
    <property type="match status" value="1"/>
</dbReference>
<dbReference type="InterPro" id="IPR012042">
    <property type="entry name" value="NeuTTM/CthTTM-like"/>
</dbReference>
<name>A0A7W6FV76_9HYPH</name>
<protein>
    <submittedName>
        <fullName evidence="2">CYTH domain-containing protein</fullName>
    </submittedName>
</protein>
<sequence length="167" mass="18683">MAVEIERKFLVIGNAWRGRAVRVRTLRDGLVSQGANGKVRVRRDGETAWLTVKGARSGICRSEFEYEIPVADAEEMLGGVCTGQIIEKDRFEVPHEGHLWEVDVFRGPLAGLVWAEVELGDPDEVFSIPDWVGREVTGNPLYRHTALLNAFAANDGRTELRQWPVEA</sequence>
<evidence type="ECO:0000259" key="1">
    <source>
        <dbReference type="PROSITE" id="PS51707"/>
    </source>
</evidence>
<dbReference type="Gene3D" id="2.40.320.10">
    <property type="entry name" value="Hypothetical Protein Pfu-838710-001"/>
    <property type="match status" value="1"/>
</dbReference>
<dbReference type="CDD" id="cd07891">
    <property type="entry name" value="CYTH-like_CthTTM-like_1"/>
    <property type="match status" value="1"/>
</dbReference>
<keyword evidence="3" id="KW-1185">Reference proteome</keyword>
<dbReference type="AlphaFoldDB" id="A0A7W6FV76"/>
<gene>
    <name evidence="2" type="ORF">GGR05_001891</name>
</gene>
<dbReference type="PIRSF" id="PIRSF016487">
    <property type="entry name" value="CYTH_UCP016487"/>
    <property type="match status" value="1"/>
</dbReference>
<accession>A0A7W6FV76</accession>
<organism evidence="2 3">
    <name type="scientific">Aureimonas phyllosphaerae</name>
    <dbReference type="NCBI Taxonomy" id="1166078"/>
    <lineage>
        <taxon>Bacteria</taxon>
        <taxon>Pseudomonadati</taxon>
        <taxon>Pseudomonadota</taxon>
        <taxon>Alphaproteobacteria</taxon>
        <taxon>Hyphomicrobiales</taxon>
        <taxon>Aurantimonadaceae</taxon>
        <taxon>Aureimonas</taxon>
    </lineage>
</organism>
<feature type="domain" description="CYTH" evidence="1">
    <location>
        <begin position="2"/>
        <end position="151"/>
    </location>
</feature>
<dbReference type="InterPro" id="IPR023577">
    <property type="entry name" value="CYTH_domain"/>
</dbReference>
<dbReference type="EMBL" id="JACIDO010000003">
    <property type="protein sequence ID" value="MBB3935747.1"/>
    <property type="molecule type" value="Genomic_DNA"/>
</dbReference>